<dbReference type="PANTHER" id="PTHR24148:SF64">
    <property type="entry name" value="HETEROKARYON INCOMPATIBILITY DOMAIN-CONTAINING PROTEIN"/>
    <property type="match status" value="1"/>
</dbReference>
<dbReference type="Proteomes" id="UP000249757">
    <property type="component" value="Unassembled WGS sequence"/>
</dbReference>
<dbReference type="EMBL" id="NQIK02000006">
    <property type="protein sequence ID" value="KAF7569039.1"/>
    <property type="molecule type" value="Genomic_DNA"/>
</dbReference>
<reference evidence="3" key="3">
    <citation type="journal article" date="2022" name="bioRxiv">
        <title>A global pangenome for the wheat fungal pathogen Pyrenophora tritici-repentis and prediction of effector protein structural homology.</title>
        <authorList>
            <person name="Moolhuijzen P."/>
            <person name="See P.T."/>
            <person name="Shi G."/>
            <person name="Powell H.R."/>
            <person name="Cockram J."/>
            <person name="Jorgensen L.N."/>
            <person name="Benslimane H."/>
            <person name="Strelkov S.E."/>
            <person name="Turner J."/>
            <person name="Liu Z."/>
            <person name="Moffat C.S."/>
        </authorList>
    </citation>
    <scope>NUCLEOTIDE SEQUENCE</scope>
    <source>
        <strain evidence="3">86-124</strain>
    </source>
</reference>
<protein>
    <submittedName>
        <fullName evidence="2">HET domain containing protein</fullName>
    </submittedName>
    <submittedName>
        <fullName evidence="3">Heterokaryon incompatibility protein</fullName>
    </submittedName>
</protein>
<accession>A0A2W1H422</accession>
<feature type="domain" description="Heterokaryon incompatibility" evidence="1">
    <location>
        <begin position="86"/>
        <end position="243"/>
    </location>
</feature>
<dbReference type="InterPro" id="IPR010730">
    <property type="entry name" value="HET"/>
</dbReference>
<name>A0A2W1H422_9PLEO</name>
<dbReference type="PANTHER" id="PTHR24148">
    <property type="entry name" value="ANKYRIN REPEAT DOMAIN-CONTAINING PROTEIN 39 HOMOLOG-RELATED"/>
    <property type="match status" value="1"/>
</dbReference>
<dbReference type="EMBL" id="NRDI02000025">
    <property type="protein sequence ID" value="KAI1508497.1"/>
    <property type="molecule type" value="Genomic_DNA"/>
</dbReference>
<proteinExistence type="predicted"/>
<evidence type="ECO:0000313" key="5">
    <source>
        <dbReference type="Proteomes" id="UP000249757"/>
    </source>
</evidence>
<dbReference type="Proteomes" id="UP000245464">
    <property type="component" value="Chromosome 6"/>
</dbReference>
<evidence type="ECO:0000259" key="1">
    <source>
        <dbReference type="Pfam" id="PF06985"/>
    </source>
</evidence>
<sequence length="661" mass="76040">MKSDLNKTFREIFDNDGAALYKQLFQVREFQLDRKESERWMQRPRFLKLYKPSDFDVVGKETDGSRPRRTIALTSREEDNERIGRYIAVSWRWIKNEDVRAVGCNTQARFDYYIKRPGEKSYKTEFPDWFMDRVWRFAESKGIHKIWIDTDCIFQRPGDEGKYPEDKKHGVQAMDLVYGGSLAVGLLTKSLTKQADVDMLAALLSEQTFTGFQLKEDTVQGMLKVIRHVLSDDRWDRGWIFQEDHLASKRMTLLIPHSENISKSHLSDVFGELLGDLTVNLAQFRRTVTMFCQACSKSGEHRSLKDILDKVKQYNQYDVQTTTTLRVLDDVCSRSLKLENDRPAIFANALRFKYRLDTSEDSSLAKSDKFSMSVVFLTLILKNGEIFNNNISTLDILSYTLRSLLKKLEFKIDAPRPDYKQTFVDHCRFPSPEICAQGIKTNGILWNLRDSKLLNLNPGEKMLLKRYQSMRHRGARLSERGKAAIELLARKLARNKKTKRLSIYLRRKIKLDKPGEKAAASTNYILNNLYALSGALLKGHELSLGSPDTETYGEPEDTAIFITKRRDFMAFTSWEEGPDHGQERLASLLVTTFHGYEGVGKKYAPQDSDEEDAPCVLKNRGWVNGVWVANSGVREKVVFPVPGILEGCREVGRGVKRKRKA</sequence>
<reference evidence="3" key="2">
    <citation type="submission" date="2021-05" db="EMBL/GenBank/DDBJ databases">
        <authorList>
            <person name="Moolhuijzen P.M."/>
            <person name="Moffat C.S."/>
        </authorList>
    </citation>
    <scope>NUCLEOTIDE SEQUENCE</scope>
    <source>
        <strain evidence="3">86-124</strain>
    </source>
</reference>
<keyword evidence="5" id="KW-1185">Reference proteome</keyword>
<reference evidence="5" key="4">
    <citation type="journal article" date="2022" name="Microb. Genom.">
        <title>A global pangenome for the wheat fungal pathogen Pyrenophora tritici-repentis and prediction of effector protein structural homology.</title>
        <authorList>
            <person name="Moolhuijzen P.M."/>
            <person name="See P.T."/>
            <person name="Shi G."/>
            <person name="Powell H.R."/>
            <person name="Cockram J."/>
            <person name="Jorgensen L.N."/>
            <person name="Benslimane H."/>
            <person name="Strelkov S.E."/>
            <person name="Turner J."/>
            <person name="Liu Z."/>
            <person name="Moffat C.S."/>
        </authorList>
    </citation>
    <scope>NUCLEOTIDE SEQUENCE [LARGE SCALE GENOMIC DNA]</scope>
</reference>
<dbReference type="Pfam" id="PF06985">
    <property type="entry name" value="HET"/>
    <property type="match status" value="1"/>
</dbReference>
<evidence type="ECO:0000313" key="3">
    <source>
        <dbReference type="EMBL" id="KAI1508497.1"/>
    </source>
</evidence>
<evidence type="ECO:0000313" key="2">
    <source>
        <dbReference type="EMBL" id="KAF7569039.1"/>
    </source>
</evidence>
<organism evidence="2 4">
    <name type="scientific">Pyrenophora tritici-repentis</name>
    <dbReference type="NCBI Taxonomy" id="45151"/>
    <lineage>
        <taxon>Eukaryota</taxon>
        <taxon>Fungi</taxon>
        <taxon>Dikarya</taxon>
        <taxon>Ascomycota</taxon>
        <taxon>Pezizomycotina</taxon>
        <taxon>Dothideomycetes</taxon>
        <taxon>Pleosporomycetidae</taxon>
        <taxon>Pleosporales</taxon>
        <taxon>Pleosporineae</taxon>
        <taxon>Pleosporaceae</taxon>
        <taxon>Pyrenophora</taxon>
    </lineage>
</organism>
<evidence type="ECO:0000313" key="4">
    <source>
        <dbReference type="Proteomes" id="UP000245464"/>
    </source>
</evidence>
<dbReference type="OrthoDB" id="270167at2759"/>
<reference evidence="2 4" key="1">
    <citation type="journal article" date="2018" name="BMC Genomics">
        <title>Comparative genomics of the wheat fungal pathogen Pyrenophora tritici-repentis reveals chromosomal variations and genome plasticity.</title>
        <authorList>
            <person name="Moolhuijzen P."/>
            <person name="See P.T."/>
            <person name="Hane J.K."/>
            <person name="Shi G."/>
            <person name="Liu Z."/>
            <person name="Oliver R.P."/>
            <person name="Moffat C.S."/>
        </authorList>
    </citation>
    <scope>NUCLEOTIDE SEQUENCE [LARGE SCALE GENOMIC DNA]</scope>
    <source>
        <strain evidence="2">M4</strain>
    </source>
</reference>
<dbReference type="AlphaFoldDB" id="A0A2W1H422"/>
<gene>
    <name evidence="3" type="ORF">Ptr86124_012449</name>
    <name evidence="2" type="ORF">PtrM4_114540</name>
</gene>
<dbReference type="InterPro" id="IPR052895">
    <property type="entry name" value="HetReg/Transcr_Mod"/>
</dbReference>
<comment type="caution">
    <text evidence="2">The sequence shown here is derived from an EMBL/GenBank/DDBJ whole genome shotgun (WGS) entry which is preliminary data.</text>
</comment>